<dbReference type="PANTHER" id="PTHR41247">
    <property type="entry name" value="HTH-TYPE TRANSCRIPTIONAL REPRESSOR YCNK"/>
    <property type="match status" value="1"/>
</dbReference>
<reference evidence="2 3" key="1">
    <citation type="submission" date="2016-11" db="EMBL/GenBank/DDBJ databases">
        <authorList>
            <person name="Jaros S."/>
            <person name="Januszkiewicz K."/>
            <person name="Wedrychowicz H."/>
        </authorList>
    </citation>
    <scope>NUCLEOTIDE SEQUENCE [LARGE SCALE GENOMIC DNA]</scope>
    <source>
        <strain evidence="2 3">DSM 22153</strain>
    </source>
</reference>
<name>A0A1M7NXC5_9HYPH</name>
<proteinExistence type="predicted"/>
<dbReference type="PANTHER" id="PTHR41247:SF1">
    <property type="entry name" value="HTH-TYPE TRANSCRIPTIONAL REPRESSOR YCNK"/>
    <property type="match status" value="1"/>
</dbReference>
<protein>
    <submittedName>
        <fullName evidence="2">Copper chaperone NosL</fullName>
    </submittedName>
</protein>
<evidence type="ECO:0000313" key="2">
    <source>
        <dbReference type="EMBL" id="SHN08444.1"/>
    </source>
</evidence>
<dbReference type="STRING" id="735517.SAMN05444272_4018"/>
<feature type="signal peptide" evidence="1">
    <location>
        <begin position="1"/>
        <end position="26"/>
    </location>
</feature>
<dbReference type="InterPro" id="IPR008719">
    <property type="entry name" value="N2O_reductase_NosL"/>
</dbReference>
<dbReference type="Gene3D" id="3.30.70.2060">
    <property type="match status" value="1"/>
</dbReference>
<feature type="chain" id="PRO_5012252378" evidence="1">
    <location>
        <begin position="27"/>
        <end position="187"/>
    </location>
</feature>
<keyword evidence="3" id="KW-1185">Reference proteome</keyword>
<dbReference type="Gene3D" id="3.30.70.2050">
    <property type="match status" value="1"/>
</dbReference>
<gene>
    <name evidence="2" type="ORF">SAMN05444272_4018</name>
</gene>
<dbReference type="EMBL" id="FRBW01000005">
    <property type="protein sequence ID" value="SHN08444.1"/>
    <property type="molecule type" value="Genomic_DNA"/>
</dbReference>
<dbReference type="Pfam" id="PF05573">
    <property type="entry name" value="NosL"/>
    <property type="match status" value="1"/>
</dbReference>
<keyword evidence="1" id="KW-0732">Signal</keyword>
<sequence length="187" mass="19899">MIHLSRFAGVALVGLLLAGCQPEASAPRPDPVAMTDNALGFYCQMNLKEHPGPKAQVHLEGLTGMPLFFAQVRDAIAYQRMPEQESPIVAVYVSDMGKAKSWEEPGADNWIRADDAFYVAGADVGGGMGAPEFVPFGTEADAETFAKQHGGHVVRLGGIADEDVLAPVDFKTDADGNFLPPETTPSK</sequence>
<dbReference type="PROSITE" id="PS51257">
    <property type="entry name" value="PROKAR_LIPOPROTEIN"/>
    <property type="match status" value="1"/>
</dbReference>
<dbReference type="RefSeq" id="WP_073015127.1">
    <property type="nucleotide sequence ID" value="NZ_FRBW01000005.1"/>
</dbReference>
<organism evidence="2 3">
    <name type="scientific">Roseibium suaedae</name>
    <dbReference type="NCBI Taxonomy" id="735517"/>
    <lineage>
        <taxon>Bacteria</taxon>
        <taxon>Pseudomonadati</taxon>
        <taxon>Pseudomonadota</taxon>
        <taxon>Alphaproteobacteria</taxon>
        <taxon>Hyphomicrobiales</taxon>
        <taxon>Stappiaceae</taxon>
        <taxon>Roseibium</taxon>
    </lineage>
</organism>
<evidence type="ECO:0000256" key="1">
    <source>
        <dbReference type="SAM" id="SignalP"/>
    </source>
</evidence>
<dbReference type="OrthoDB" id="7354657at2"/>
<accession>A0A1M7NXC5</accession>
<dbReference type="SUPFAM" id="SSF160387">
    <property type="entry name" value="NosL/MerB-like"/>
    <property type="match status" value="1"/>
</dbReference>
<dbReference type="Proteomes" id="UP000186002">
    <property type="component" value="Unassembled WGS sequence"/>
</dbReference>
<dbReference type="AlphaFoldDB" id="A0A1M7NXC5"/>
<evidence type="ECO:0000313" key="3">
    <source>
        <dbReference type="Proteomes" id="UP000186002"/>
    </source>
</evidence>